<dbReference type="RefSeq" id="XP_018986654.1">
    <property type="nucleotide sequence ID" value="XM_019128385.1"/>
</dbReference>
<keyword evidence="2" id="KW-0325">Glycoprotein</keyword>
<evidence type="ECO:0000313" key="6">
    <source>
        <dbReference type="Proteomes" id="UP000094336"/>
    </source>
</evidence>
<dbReference type="STRING" id="984486.A0A1E3QUH0"/>
<accession>A0A1E3QUH0</accession>
<dbReference type="InterPro" id="IPR029052">
    <property type="entry name" value="Metallo-depent_PP-like"/>
</dbReference>
<dbReference type="InterPro" id="IPR041805">
    <property type="entry name" value="ASMase/PPN1_MPP"/>
</dbReference>
<dbReference type="Pfam" id="PF00149">
    <property type="entry name" value="Metallophos"/>
    <property type="match status" value="1"/>
</dbReference>
<evidence type="ECO:0000259" key="4">
    <source>
        <dbReference type="Pfam" id="PF00149"/>
    </source>
</evidence>
<name>A0A1E3QUH0_9ASCO</name>
<feature type="signal peptide" evidence="3">
    <location>
        <begin position="1"/>
        <end position="17"/>
    </location>
</feature>
<organism evidence="5 6">
    <name type="scientific">Babjeviella inositovora NRRL Y-12698</name>
    <dbReference type="NCBI Taxonomy" id="984486"/>
    <lineage>
        <taxon>Eukaryota</taxon>
        <taxon>Fungi</taxon>
        <taxon>Dikarya</taxon>
        <taxon>Ascomycota</taxon>
        <taxon>Saccharomycotina</taxon>
        <taxon>Pichiomycetes</taxon>
        <taxon>Serinales incertae sedis</taxon>
        <taxon>Babjeviella</taxon>
    </lineage>
</organism>
<dbReference type="OrthoDB" id="282973at2759"/>
<dbReference type="PANTHER" id="PTHR10340">
    <property type="entry name" value="SPHINGOMYELIN PHOSPHODIESTERASE"/>
    <property type="match status" value="1"/>
</dbReference>
<dbReference type="PANTHER" id="PTHR10340:SF27">
    <property type="entry name" value="ACL091CP"/>
    <property type="match status" value="1"/>
</dbReference>
<evidence type="ECO:0000256" key="1">
    <source>
        <dbReference type="ARBA" id="ARBA00022801"/>
    </source>
</evidence>
<sequence length="648" mass="73801">MFWRIFVISLCIHLAYASFTGQTFKQKPFLNLHPPEDIDSKSFIDKLYAQSSDTCTNCKKVLAHGVGLTQNTPPEQIVAVFLYWCTTKLSMSEQLCNITYKLSTSTATMGTDFTNLLVLIEDPLESLDGDYYCHFKAGGACPLPPTPAYDLSSWWSERPSILELEQSTGFFNVAHLSDFHVELDYAVGGEANCTDSMCCTPRSRNVHTNSGQTPSTDFFHNSSYTDFVFVKGDEIPALEVVWQPAHEFGEYTCDTPELLLNNSLKHVRDTNQVKTLGFEFALFTGDMVDHDDLYHTTMDTTIHEEIMGFRDMKAWLGDIPVYSVLGNHDTFPYGQLAQESLGFASRFTWNDELMGDLWEESNWVPRNVSKHYTGFSVVTRRGLKVISLNSNVWYTKNMYAYAGIASNPDSFGSLRWLIDELTESEELGQRVWLQAHIPFANVDTLPISSHLLGEIVARFSPYTIAAIFFGHTHKDQFQVQYGADKDPGNVVNMAWISQSIAPLFTLNPSWRYYQVDSKTFSVMDSLNFYQRLNETVDGEGNEPEWQFEYSAREVYTNVEFSQLKQWEKSTPLNATFWHYVAEQIGTNASFNQVYTNHQFRYSPATPDCFTGLCDDNYCYVSSFTRDAYLGCNNLEALSYHIVGSFWDV</sequence>
<keyword evidence="1" id="KW-0378">Hydrolase</keyword>
<keyword evidence="6" id="KW-1185">Reference proteome</keyword>
<keyword evidence="3" id="KW-0732">Signal</keyword>
<dbReference type="Proteomes" id="UP000094336">
    <property type="component" value="Unassembled WGS sequence"/>
</dbReference>
<dbReference type="InterPro" id="IPR004843">
    <property type="entry name" value="Calcineurin-like_PHP"/>
</dbReference>
<dbReference type="CDD" id="cd00842">
    <property type="entry name" value="MPP_ASMase"/>
    <property type="match status" value="1"/>
</dbReference>
<dbReference type="GeneID" id="30146238"/>
<evidence type="ECO:0000256" key="3">
    <source>
        <dbReference type="SAM" id="SignalP"/>
    </source>
</evidence>
<dbReference type="EMBL" id="KV454428">
    <property type="protein sequence ID" value="ODQ81326.1"/>
    <property type="molecule type" value="Genomic_DNA"/>
</dbReference>
<reference evidence="6" key="1">
    <citation type="submission" date="2016-05" db="EMBL/GenBank/DDBJ databases">
        <title>Comparative genomics of biotechnologically important yeasts.</title>
        <authorList>
            <consortium name="DOE Joint Genome Institute"/>
            <person name="Riley R."/>
            <person name="Haridas S."/>
            <person name="Wolfe K.H."/>
            <person name="Lopes M.R."/>
            <person name="Hittinger C.T."/>
            <person name="Goker M."/>
            <person name="Salamov A."/>
            <person name="Wisecaver J."/>
            <person name="Long T.M."/>
            <person name="Aerts A.L."/>
            <person name="Barry K."/>
            <person name="Choi C."/>
            <person name="Clum A."/>
            <person name="Coughlan A.Y."/>
            <person name="Deshpande S."/>
            <person name="Douglass A.P."/>
            <person name="Hanson S.J."/>
            <person name="Klenk H.-P."/>
            <person name="Labutti K."/>
            <person name="Lapidus A."/>
            <person name="Lindquist E."/>
            <person name="Lipzen A."/>
            <person name="Meier-Kolthoff J.P."/>
            <person name="Ohm R.A."/>
            <person name="Otillar R.P."/>
            <person name="Pangilinan J."/>
            <person name="Peng Y."/>
            <person name="Rokas A."/>
            <person name="Rosa C.A."/>
            <person name="Scheuner C."/>
            <person name="Sibirny A.A."/>
            <person name="Slot J.C."/>
            <person name="Stielow J.B."/>
            <person name="Sun H."/>
            <person name="Kurtzman C.P."/>
            <person name="Blackwell M."/>
            <person name="Grigoriev I.V."/>
            <person name="Jeffries T.W."/>
        </authorList>
    </citation>
    <scope>NUCLEOTIDE SEQUENCE [LARGE SCALE GENOMIC DNA]</scope>
    <source>
        <strain evidence="6">NRRL Y-12698</strain>
    </source>
</reference>
<feature type="chain" id="PRO_5009134403" description="Calcineurin-like phosphoesterase domain-containing protein" evidence="3">
    <location>
        <begin position="18"/>
        <end position="648"/>
    </location>
</feature>
<evidence type="ECO:0000256" key="2">
    <source>
        <dbReference type="ARBA" id="ARBA00023180"/>
    </source>
</evidence>
<gene>
    <name evidence="5" type="ORF">BABINDRAFT_160684</name>
</gene>
<dbReference type="GO" id="GO:0008081">
    <property type="term" value="F:phosphoric diester hydrolase activity"/>
    <property type="evidence" value="ECO:0007669"/>
    <property type="project" value="TreeGrafter"/>
</dbReference>
<protein>
    <recommendedName>
        <fullName evidence="4">Calcineurin-like phosphoesterase domain-containing protein</fullName>
    </recommendedName>
</protein>
<evidence type="ECO:0000313" key="5">
    <source>
        <dbReference type="EMBL" id="ODQ81326.1"/>
    </source>
</evidence>
<dbReference type="Gene3D" id="3.60.21.10">
    <property type="match status" value="1"/>
</dbReference>
<dbReference type="SUPFAM" id="SSF56300">
    <property type="entry name" value="Metallo-dependent phosphatases"/>
    <property type="match status" value="1"/>
</dbReference>
<proteinExistence type="predicted"/>
<dbReference type="AlphaFoldDB" id="A0A1E3QUH0"/>
<feature type="domain" description="Calcineurin-like phosphoesterase" evidence="4">
    <location>
        <begin position="276"/>
        <end position="474"/>
    </location>
</feature>